<organism evidence="1 2">
    <name type="scientific">Pedobacter panaciterrae</name>
    <dbReference type="NCBI Taxonomy" id="363849"/>
    <lineage>
        <taxon>Bacteria</taxon>
        <taxon>Pseudomonadati</taxon>
        <taxon>Bacteroidota</taxon>
        <taxon>Sphingobacteriia</taxon>
        <taxon>Sphingobacteriales</taxon>
        <taxon>Sphingobacteriaceae</taxon>
        <taxon>Pedobacter</taxon>
    </lineage>
</organism>
<keyword evidence="2" id="KW-1185">Reference proteome</keyword>
<sequence length="65" mass="7421">MKNKQTAKHKNIARTSAILPFVMVFTNLCYARETVALQRNRIYGSGKRKKNGAARTPAKMIINIW</sequence>
<gene>
    <name evidence="1" type="ORF">WAE58_13470</name>
</gene>
<reference evidence="1 2" key="1">
    <citation type="submission" date="2024-03" db="EMBL/GenBank/DDBJ databases">
        <title>Sequence of Lycoming College Course Isolates.</title>
        <authorList>
            <person name="Plotts O."/>
            <person name="Newman J."/>
        </authorList>
    </citation>
    <scope>NUCLEOTIDE SEQUENCE [LARGE SCALE GENOMIC DNA]</scope>
    <source>
        <strain evidence="1 2">CJB-3</strain>
    </source>
</reference>
<proteinExistence type="predicted"/>
<evidence type="ECO:0000313" key="2">
    <source>
        <dbReference type="Proteomes" id="UP001378956"/>
    </source>
</evidence>
<evidence type="ECO:0000313" key="1">
    <source>
        <dbReference type="EMBL" id="MEJ2903447.1"/>
    </source>
</evidence>
<name>A0ABU8NMH5_9SPHI</name>
<dbReference type="Proteomes" id="UP001378956">
    <property type="component" value="Unassembled WGS sequence"/>
</dbReference>
<comment type="caution">
    <text evidence="1">The sequence shown here is derived from an EMBL/GenBank/DDBJ whole genome shotgun (WGS) entry which is preliminary data.</text>
</comment>
<protein>
    <submittedName>
        <fullName evidence="1">Uncharacterized protein</fullName>
    </submittedName>
</protein>
<accession>A0ABU8NMH5</accession>
<dbReference type="RefSeq" id="WP_337716689.1">
    <property type="nucleotide sequence ID" value="NZ_JBBEUB010000004.1"/>
</dbReference>
<dbReference type="EMBL" id="JBBEUB010000004">
    <property type="protein sequence ID" value="MEJ2903447.1"/>
    <property type="molecule type" value="Genomic_DNA"/>
</dbReference>